<reference evidence="1 2" key="1">
    <citation type="submission" date="2019-09" db="EMBL/GenBank/DDBJ databases">
        <title>Ecophysiology of the spiral-shaped methanotroph Methylospira mobilis as revealed by the complete genome sequence.</title>
        <authorList>
            <person name="Oshkin I.Y."/>
            <person name="Dedysh S.N."/>
            <person name="Miroshnikov K."/>
            <person name="Danilova O.V."/>
            <person name="Hakobyan A."/>
            <person name="Liesack W."/>
        </authorList>
    </citation>
    <scope>NUCLEOTIDE SEQUENCE [LARGE SCALE GENOMIC DNA]</scope>
    <source>
        <strain evidence="1 2">Shm1</strain>
    </source>
</reference>
<dbReference type="AlphaFoldDB" id="A0A5Q0BLJ4"/>
<dbReference type="Proteomes" id="UP000325755">
    <property type="component" value="Chromosome"/>
</dbReference>
<accession>A0A5Q0BLJ4</accession>
<dbReference type="InterPro" id="IPR009679">
    <property type="entry name" value="Phage_186_CII-like"/>
</dbReference>
<protein>
    <submittedName>
        <fullName evidence="1">Uncharacterized protein</fullName>
    </submittedName>
</protein>
<dbReference type="EMBL" id="CP044205">
    <property type="protein sequence ID" value="QFY42967.1"/>
    <property type="molecule type" value="Genomic_DNA"/>
</dbReference>
<gene>
    <name evidence="1" type="ORF">F6R98_10365</name>
</gene>
<dbReference type="GO" id="GO:0003677">
    <property type="term" value="F:DNA binding"/>
    <property type="evidence" value="ECO:0007669"/>
    <property type="project" value="InterPro"/>
</dbReference>
<evidence type="ECO:0000313" key="2">
    <source>
        <dbReference type="Proteomes" id="UP000325755"/>
    </source>
</evidence>
<name>A0A5Q0BLJ4_9GAMM</name>
<dbReference type="KEGG" id="mmob:F6R98_10365"/>
<dbReference type="RefSeq" id="WP_153248956.1">
    <property type="nucleotide sequence ID" value="NZ_CP044205.1"/>
</dbReference>
<dbReference type="Pfam" id="PF06892">
    <property type="entry name" value="Phage_CP76"/>
    <property type="match status" value="1"/>
</dbReference>
<keyword evidence="2" id="KW-1185">Reference proteome</keyword>
<sequence length="152" mass="16493">MRRIAKQTHRALFLALQADAKEFPGGIRSIAESMGMNGTNLANGLNPDHDALPPSFGVVLEVIMLAQAKRAVFYLTQMVGQVPMDFEVLEPRSPAEAIALFLSLVEKVSAVLGHGSHAAKDGHFDAEERKALEPMLFALMQACGILLQAIKR</sequence>
<dbReference type="InParanoid" id="A0A5Q0BLJ4"/>
<organism evidence="1 2">
    <name type="scientific">Candidatus Methylospira mobilis</name>
    <dbReference type="NCBI Taxonomy" id="1808979"/>
    <lineage>
        <taxon>Bacteria</taxon>
        <taxon>Pseudomonadati</taxon>
        <taxon>Pseudomonadota</taxon>
        <taxon>Gammaproteobacteria</taxon>
        <taxon>Methylococcales</taxon>
        <taxon>Methylococcaceae</taxon>
        <taxon>Candidatus Methylospira</taxon>
    </lineage>
</organism>
<dbReference type="OrthoDB" id="5587702at2"/>
<evidence type="ECO:0000313" key="1">
    <source>
        <dbReference type="EMBL" id="QFY42967.1"/>
    </source>
</evidence>
<proteinExistence type="predicted"/>